<evidence type="ECO:0000313" key="4">
    <source>
        <dbReference type="Proteomes" id="UP000256304"/>
    </source>
</evidence>
<dbReference type="InterPro" id="IPR036514">
    <property type="entry name" value="SGNH_hydro_sf"/>
</dbReference>
<dbReference type="Proteomes" id="UP000256304">
    <property type="component" value="Unassembled WGS sequence"/>
</dbReference>
<dbReference type="PANTHER" id="PTHR31988:SF19">
    <property type="entry name" value="9-O-ACETYL-N-ACETYLNEURAMINIC ACID DEACETYLASE-RELATED"/>
    <property type="match status" value="1"/>
</dbReference>
<dbReference type="AlphaFoldDB" id="A0A3D9R2C5"/>
<evidence type="ECO:0000313" key="3">
    <source>
        <dbReference type="EMBL" id="REE68109.1"/>
    </source>
</evidence>
<evidence type="ECO:0000256" key="1">
    <source>
        <dbReference type="ARBA" id="ARBA00022801"/>
    </source>
</evidence>
<dbReference type="EMBL" id="QTTN01000038">
    <property type="protein sequence ID" value="REE68109.1"/>
    <property type="molecule type" value="Genomic_DNA"/>
</dbReference>
<dbReference type="InterPro" id="IPR005181">
    <property type="entry name" value="SASA"/>
</dbReference>
<comment type="caution">
    <text evidence="3">The sequence shown here is derived from an EMBL/GenBank/DDBJ whole genome shotgun (WGS) entry which is preliminary data.</text>
</comment>
<dbReference type="Gene3D" id="3.40.50.1110">
    <property type="entry name" value="SGNH hydrolase"/>
    <property type="match status" value="1"/>
</dbReference>
<dbReference type="RefSeq" id="WP_116191665.1">
    <property type="nucleotide sequence ID" value="NZ_QTTN01000038.1"/>
</dbReference>
<dbReference type="InterPro" id="IPR052940">
    <property type="entry name" value="Carb_Esterase_6"/>
</dbReference>
<protein>
    <submittedName>
        <fullName evidence="3">Sialate O-acetylesterase</fullName>
    </submittedName>
</protein>
<proteinExistence type="predicted"/>
<dbReference type="Pfam" id="PF03629">
    <property type="entry name" value="SASA"/>
    <property type="match status" value="1"/>
</dbReference>
<dbReference type="OrthoDB" id="9795554at2"/>
<keyword evidence="1" id="KW-0378">Hydrolase</keyword>
<accession>A0A3D9R2C5</accession>
<organism evidence="3 4">
    <name type="scientific">Paenibacillus taihuensis</name>
    <dbReference type="NCBI Taxonomy" id="1156355"/>
    <lineage>
        <taxon>Bacteria</taxon>
        <taxon>Bacillati</taxon>
        <taxon>Bacillota</taxon>
        <taxon>Bacilli</taxon>
        <taxon>Bacillales</taxon>
        <taxon>Paenibacillaceae</taxon>
        <taxon>Paenibacillus</taxon>
    </lineage>
</organism>
<dbReference type="SUPFAM" id="SSF52266">
    <property type="entry name" value="SGNH hydrolase"/>
    <property type="match status" value="1"/>
</dbReference>
<feature type="domain" description="Sialate O-acetylesterase" evidence="2">
    <location>
        <begin position="108"/>
        <end position="360"/>
    </location>
</feature>
<dbReference type="PANTHER" id="PTHR31988">
    <property type="entry name" value="ESTERASE, PUTATIVE (DUF303)-RELATED"/>
    <property type="match status" value="1"/>
</dbReference>
<gene>
    <name evidence="3" type="ORF">A8990_13838</name>
</gene>
<dbReference type="GO" id="GO:0016787">
    <property type="term" value="F:hydrolase activity"/>
    <property type="evidence" value="ECO:0007669"/>
    <property type="project" value="UniProtKB-KW"/>
</dbReference>
<name>A0A3D9R2C5_9BACL</name>
<sequence length="471" mass="52300">MNNLQDLKIIEPVPHQVFQREELDEAVIPIKLVLTGVLPASSSSRVEGRIVGTSSVGAWKPLGPIEGDSFSGSLTNVPVGEHLVEVRIVSWTDDAELARCYVTPVFVGDLWILAGQSNMDGVGKLGQIQLPETGISCFYLGDRWEIATDPLCWLLESVDPINREVPEAELSQAILEQRQFRQHGAGLGIPFAKEVRKHVNVPIGLIVCSHSGTSMAHWDYRLADKGGRSFYGAMLRRVNKLGGKVKGCLWYQGESDTNAETAPQYYETMVAWVAALRKDLNDPQLPFIFAQLSVFYVLEPDARWPDSALWNRVQADQLALEHALPFTAMVPTIDAGLADIIHLDTESLQQVGQRMAWQALRIAYGNPIAESGPRPDVIRWNEERTELTIALTGINGRLTEVGRVCGFRVEKENQRLPLTAELTEERRRIRLRFEQSVPADSWLSHGAGFNPVVNVKDEFGIPLVVFGPVPV</sequence>
<keyword evidence="4" id="KW-1185">Reference proteome</keyword>
<evidence type="ECO:0000259" key="2">
    <source>
        <dbReference type="Pfam" id="PF03629"/>
    </source>
</evidence>
<reference evidence="3 4" key="1">
    <citation type="submission" date="2018-08" db="EMBL/GenBank/DDBJ databases">
        <title>Genomic Encyclopedia of Type Strains, Phase III (KMG-III): the genomes of soil and plant-associated and newly described type strains.</title>
        <authorList>
            <person name="Whitman W."/>
        </authorList>
    </citation>
    <scope>NUCLEOTIDE SEQUENCE [LARGE SCALE GENOMIC DNA]</scope>
    <source>
        <strain evidence="3 4">CGMCC 1.10966</strain>
    </source>
</reference>